<dbReference type="Pfam" id="PF08477">
    <property type="entry name" value="Roc"/>
    <property type="match status" value="1"/>
</dbReference>
<dbReference type="Proteomes" id="UP001146120">
    <property type="component" value="Unassembled WGS sequence"/>
</dbReference>
<comment type="caution">
    <text evidence="1">The sequence shown here is derived from an EMBL/GenBank/DDBJ whole genome shotgun (WGS) entry which is preliminary data.</text>
</comment>
<dbReference type="Gene3D" id="3.40.50.300">
    <property type="entry name" value="P-loop containing nucleotide triphosphate hydrolases"/>
    <property type="match status" value="1"/>
</dbReference>
<dbReference type="AlphaFoldDB" id="A0AAV2YU02"/>
<sequence>MAPANSLKLLLVGPKEAGKSTIANFLAEQTDRLGGQERYQPTLGVRILEIEKNKSNIELWDVSGDQIYEACWPAVMKDSNGVLLVYNPESHIHESEAMLWYEWFIQNPGLEGSQCLVFEHTSTTSNAKKPGGGSSKLRLPPTIRSVATTYDAPNVLKSEFDKFVQSVQDTVARQSRMRK</sequence>
<dbReference type="EMBL" id="DAKRPA010000114">
    <property type="protein sequence ID" value="DAZ98162.1"/>
    <property type="molecule type" value="Genomic_DNA"/>
</dbReference>
<accession>A0AAV2YU02</accession>
<dbReference type="InterPro" id="IPR027417">
    <property type="entry name" value="P-loop_NTPase"/>
</dbReference>
<dbReference type="PRINTS" id="PR00449">
    <property type="entry name" value="RASTRNSFRMNG"/>
</dbReference>
<name>A0AAV2YU02_9STRA</name>
<keyword evidence="2" id="KW-1185">Reference proteome</keyword>
<organism evidence="1 2">
    <name type="scientific">Lagenidium giganteum</name>
    <dbReference type="NCBI Taxonomy" id="4803"/>
    <lineage>
        <taxon>Eukaryota</taxon>
        <taxon>Sar</taxon>
        <taxon>Stramenopiles</taxon>
        <taxon>Oomycota</taxon>
        <taxon>Peronosporomycetes</taxon>
        <taxon>Pythiales</taxon>
        <taxon>Pythiaceae</taxon>
    </lineage>
</organism>
<reference evidence="1" key="2">
    <citation type="journal article" date="2023" name="Microbiol Resour">
        <title>Decontamination and Annotation of the Draft Genome Sequence of the Oomycete Lagenidium giganteum ARSEF 373.</title>
        <authorList>
            <person name="Morgan W.R."/>
            <person name="Tartar A."/>
        </authorList>
    </citation>
    <scope>NUCLEOTIDE SEQUENCE</scope>
    <source>
        <strain evidence="1">ARSEF 373</strain>
    </source>
</reference>
<gene>
    <name evidence="1" type="ORF">N0F65_005628</name>
</gene>
<protein>
    <submittedName>
        <fullName evidence="1">Uncharacterized protein</fullName>
    </submittedName>
</protein>
<proteinExistence type="predicted"/>
<reference evidence="1" key="1">
    <citation type="submission" date="2022-11" db="EMBL/GenBank/DDBJ databases">
        <authorList>
            <person name="Morgan W.R."/>
            <person name="Tartar A."/>
        </authorList>
    </citation>
    <scope>NUCLEOTIDE SEQUENCE</scope>
    <source>
        <strain evidence="1">ARSEF 373</strain>
    </source>
</reference>
<dbReference type="SUPFAM" id="SSF52540">
    <property type="entry name" value="P-loop containing nucleoside triphosphate hydrolases"/>
    <property type="match status" value="1"/>
</dbReference>
<evidence type="ECO:0000313" key="2">
    <source>
        <dbReference type="Proteomes" id="UP001146120"/>
    </source>
</evidence>
<evidence type="ECO:0000313" key="1">
    <source>
        <dbReference type="EMBL" id="DAZ98162.1"/>
    </source>
</evidence>